<dbReference type="GO" id="GO:0006310">
    <property type="term" value="P:DNA recombination"/>
    <property type="evidence" value="ECO:0007669"/>
    <property type="project" value="UniProtKB-KW"/>
</dbReference>
<dbReference type="GO" id="GO:0015074">
    <property type="term" value="P:DNA integration"/>
    <property type="evidence" value="ECO:0007669"/>
    <property type="project" value="UniProtKB-KW"/>
</dbReference>
<keyword evidence="5" id="KW-0233">DNA recombination</keyword>
<evidence type="ECO:0000313" key="9">
    <source>
        <dbReference type="EMBL" id="SHJ22300.1"/>
    </source>
</evidence>
<evidence type="ECO:0000313" key="10">
    <source>
        <dbReference type="Proteomes" id="UP000184442"/>
    </source>
</evidence>
<dbReference type="InterPro" id="IPR004107">
    <property type="entry name" value="Integrase_SAM-like_N"/>
</dbReference>
<evidence type="ECO:0000256" key="2">
    <source>
        <dbReference type="ARBA" id="ARBA00008857"/>
    </source>
</evidence>
<dbReference type="InterPro" id="IPR011010">
    <property type="entry name" value="DNA_brk_join_enz"/>
</dbReference>
<dbReference type="RefSeq" id="WP_073026810.1">
    <property type="nucleotide sequence ID" value="NZ_FQZS01000021.1"/>
</dbReference>
<keyword evidence="10" id="KW-1185">Reference proteome</keyword>
<dbReference type="InterPro" id="IPR050090">
    <property type="entry name" value="Tyrosine_recombinase_XerCD"/>
</dbReference>
<sequence>MKDIFDITNIEELLQSFRKHLLENDKSAGTCETYCINVRLFAEYITETFAENFDPRKISPLDVREYRNYLLNVKNLSVNTVNNRISTLNEFYKYLTNENIVSTNPVEKIRKIRMQSPPKRVTIDDLMFKRLRRQFEHYGREVEKVIFFLLFLTGVRVSELINIKVDDIVINPRSGTLKVQSGKGMKYREIPLNATCRQVISDYIEYRKAKGIYSPYLITTERSSKACRSSINKILKKHGKKAGFPEISPHVARRYFLTKVLEVSDISTAMELAGHSSVQTTIQYIPSTEKRKQDAVTKITNDID</sequence>
<evidence type="ECO:0000256" key="5">
    <source>
        <dbReference type="ARBA" id="ARBA00023172"/>
    </source>
</evidence>
<dbReference type="Gene3D" id="1.10.443.10">
    <property type="entry name" value="Intergrase catalytic core"/>
    <property type="match status" value="1"/>
</dbReference>
<dbReference type="Pfam" id="PF00589">
    <property type="entry name" value="Phage_integrase"/>
    <property type="match status" value="1"/>
</dbReference>
<dbReference type="PROSITE" id="PS51898">
    <property type="entry name" value="TYR_RECOMBINASE"/>
    <property type="match status" value="1"/>
</dbReference>
<dbReference type="InterPro" id="IPR002104">
    <property type="entry name" value="Integrase_catalytic"/>
</dbReference>
<dbReference type="InterPro" id="IPR013762">
    <property type="entry name" value="Integrase-like_cat_sf"/>
</dbReference>
<dbReference type="Pfam" id="PF13495">
    <property type="entry name" value="Phage_int_SAM_4"/>
    <property type="match status" value="1"/>
</dbReference>
<dbReference type="AlphaFoldDB" id="A0A1M6HJB3"/>
<name>A0A1M6HJB3_9FIRM</name>
<dbReference type="PROSITE" id="PS51900">
    <property type="entry name" value="CB"/>
    <property type="match status" value="1"/>
</dbReference>
<dbReference type="OrthoDB" id="184666at2"/>
<evidence type="ECO:0000259" key="8">
    <source>
        <dbReference type="PROSITE" id="PS51900"/>
    </source>
</evidence>
<dbReference type="InterPro" id="IPR010998">
    <property type="entry name" value="Integrase_recombinase_N"/>
</dbReference>
<comment type="similarity">
    <text evidence="2">Belongs to the 'phage' integrase family.</text>
</comment>
<dbReference type="PANTHER" id="PTHR30349:SF64">
    <property type="entry name" value="PROPHAGE INTEGRASE INTD-RELATED"/>
    <property type="match status" value="1"/>
</dbReference>
<dbReference type="Proteomes" id="UP000184442">
    <property type="component" value="Unassembled WGS sequence"/>
</dbReference>
<evidence type="ECO:0000256" key="3">
    <source>
        <dbReference type="ARBA" id="ARBA00022908"/>
    </source>
</evidence>
<keyword evidence="4 6" id="KW-0238">DNA-binding</keyword>
<dbReference type="Gene3D" id="1.10.150.130">
    <property type="match status" value="1"/>
</dbReference>
<dbReference type="CDD" id="cd00397">
    <property type="entry name" value="DNA_BRE_C"/>
    <property type="match status" value="1"/>
</dbReference>
<keyword evidence="3" id="KW-0229">DNA integration</keyword>
<dbReference type="SUPFAM" id="SSF56349">
    <property type="entry name" value="DNA breaking-rejoining enzymes"/>
    <property type="match status" value="1"/>
</dbReference>
<dbReference type="InterPro" id="IPR044068">
    <property type="entry name" value="CB"/>
</dbReference>
<proteinExistence type="inferred from homology"/>
<accession>A0A1M6HJB3</accession>
<reference evidence="9 10" key="1">
    <citation type="submission" date="2016-11" db="EMBL/GenBank/DDBJ databases">
        <authorList>
            <person name="Jaros S."/>
            <person name="Januszkiewicz K."/>
            <person name="Wedrychowicz H."/>
        </authorList>
    </citation>
    <scope>NUCLEOTIDE SEQUENCE [LARGE SCALE GENOMIC DNA]</scope>
    <source>
        <strain evidence="9 10">DSM 19022</strain>
    </source>
</reference>
<evidence type="ECO:0000256" key="1">
    <source>
        <dbReference type="ARBA" id="ARBA00003283"/>
    </source>
</evidence>
<comment type="function">
    <text evidence="1">Site-specific tyrosine recombinase, which acts by catalyzing the cutting and rejoining of the recombining DNA molecules.</text>
</comment>
<evidence type="ECO:0000259" key="7">
    <source>
        <dbReference type="PROSITE" id="PS51898"/>
    </source>
</evidence>
<organism evidence="9 10">
    <name type="scientific">Lutispora thermophila DSM 19022</name>
    <dbReference type="NCBI Taxonomy" id="1122184"/>
    <lineage>
        <taxon>Bacteria</taxon>
        <taxon>Bacillati</taxon>
        <taxon>Bacillota</taxon>
        <taxon>Clostridia</taxon>
        <taxon>Lutisporales</taxon>
        <taxon>Lutisporaceae</taxon>
        <taxon>Lutispora</taxon>
    </lineage>
</organism>
<gene>
    <name evidence="9" type="ORF">SAMN02745176_02820</name>
</gene>
<dbReference type="PANTHER" id="PTHR30349">
    <property type="entry name" value="PHAGE INTEGRASE-RELATED"/>
    <property type="match status" value="1"/>
</dbReference>
<dbReference type="STRING" id="1122184.SAMN02745176_02820"/>
<dbReference type="GO" id="GO:0003677">
    <property type="term" value="F:DNA binding"/>
    <property type="evidence" value="ECO:0007669"/>
    <property type="project" value="UniProtKB-UniRule"/>
</dbReference>
<feature type="domain" description="Core-binding (CB)" evidence="8">
    <location>
        <begin position="8"/>
        <end position="96"/>
    </location>
</feature>
<evidence type="ECO:0000256" key="4">
    <source>
        <dbReference type="ARBA" id="ARBA00023125"/>
    </source>
</evidence>
<feature type="domain" description="Tyr recombinase" evidence="7">
    <location>
        <begin position="116"/>
        <end position="297"/>
    </location>
</feature>
<dbReference type="EMBL" id="FQZS01000021">
    <property type="protein sequence ID" value="SHJ22300.1"/>
    <property type="molecule type" value="Genomic_DNA"/>
</dbReference>
<evidence type="ECO:0000256" key="6">
    <source>
        <dbReference type="PROSITE-ProRule" id="PRU01248"/>
    </source>
</evidence>
<protein>
    <submittedName>
        <fullName evidence="9">Integrase/recombinase XerC</fullName>
    </submittedName>
</protein>